<evidence type="ECO:0000313" key="2">
    <source>
        <dbReference type="EMBL" id="RJO69887.1"/>
    </source>
</evidence>
<organism evidence="2 3">
    <name type="scientific">Nocardia panacis</name>
    <dbReference type="NCBI Taxonomy" id="2340916"/>
    <lineage>
        <taxon>Bacteria</taxon>
        <taxon>Bacillati</taxon>
        <taxon>Actinomycetota</taxon>
        <taxon>Actinomycetes</taxon>
        <taxon>Mycobacteriales</taxon>
        <taxon>Nocardiaceae</taxon>
        <taxon>Nocardia</taxon>
    </lineage>
</organism>
<dbReference type="EMBL" id="QZFU01000041">
    <property type="protein sequence ID" value="RJO69887.1"/>
    <property type="molecule type" value="Genomic_DNA"/>
</dbReference>
<keyword evidence="2" id="KW-0378">Hydrolase</keyword>
<dbReference type="RefSeq" id="WP_120044256.1">
    <property type="nucleotide sequence ID" value="NZ_QZFU01000041.1"/>
</dbReference>
<dbReference type="SUPFAM" id="SSF52980">
    <property type="entry name" value="Restriction endonuclease-like"/>
    <property type="match status" value="1"/>
</dbReference>
<dbReference type="Proteomes" id="UP000266677">
    <property type="component" value="Unassembled WGS sequence"/>
</dbReference>
<dbReference type="InterPro" id="IPR008538">
    <property type="entry name" value="Uma2"/>
</dbReference>
<name>A0A3A4K1B6_9NOCA</name>
<evidence type="ECO:0000313" key="3">
    <source>
        <dbReference type="Proteomes" id="UP000266677"/>
    </source>
</evidence>
<dbReference type="OrthoDB" id="4537149at2"/>
<keyword evidence="3" id="KW-1185">Reference proteome</keyword>
<feature type="domain" description="Putative restriction endonuclease" evidence="1">
    <location>
        <begin position="18"/>
        <end position="180"/>
    </location>
</feature>
<sequence length="194" mass="21147">MTAVHEDQLLASEFEPIARAVERETEGLRVELIGGRLGVKAVPDGDHNRILNWLLLMLMPLSPRLFLHIAGQGLVVGAYRKGRARPDGVLAPMDAFVGYGEWAPADAVAMTIEVTSHDSDTNRRDRVEKPAAYAQSGIPIYLLIDRDAAEVVVHSRPDGGRYQDVHSYAIGLEITLPEPVGASFDSGPLKDWVG</sequence>
<accession>A0A3A4K1B6</accession>
<comment type="caution">
    <text evidence="2">The sequence shown here is derived from an EMBL/GenBank/DDBJ whole genome shotgun (WGS) entry which is preliminary data.</text>
</comment>
<dbReference type="InterPro" id="IPR012296">
    <property type="entry name" value="Nuclease_put_TT1808"/>
</dbReference>
<protein>
    <submittedName>
        <fullName evidence="2">Uma2 family endonuclease</fullName>
    </submittedName>
</protein>
<keyword evidence="2" id="KW-0255">Endonuclease</keyword>
<dbReference type="GO" id="GO:0004519">
    <property type="term" value="F:endonuclease activity"/>
    <property type="evidence" value="ECO:0007669"/>
    <property type="project" value="UniProtKB-KW"/>
</dbReference>
<dbReference type="Gene3D" id="3.90.1570.10">
    <property type="entry name" value="tt1808, chain A"/>
    <property type="match status" value="1"/>
</dbReference>
<keyword evidence="2" id="KW-0540">Nuclease</keyword>
<evidence type="ECO:0000259" key="1">
    <source>
        <dbReference type="Pfam" id="PF05685"/>
    </source>
</evidence>
<dbReference type="PANTHER" id="PTHR35400:SF3">
    <property type="entry name" value="SLL1072 PROTEIN"/>
    <property type="match status" value="1"/>
</dbReference>
<dbReference type="CDD" id="cd06260">
    <property type="entry name" value="DUF820-like"/>
    <property type="match status" value="1"/>
</dbReference>
<gene>
    <name evidence="2" type="ORF">D5S18_28780</name>
</gene>
<dbReference type="AlphaFoldDB" id="A0A3A4K1B6"/>
<reference evidence="2 3" key="1">
    <citation type="submission" date="2018-09" db="EMBL/GenBank/DDBJ databases">
        <title>YIM PH21274 draft genome.</title>
        <authorList>
            <person name="Miao C."/>
        </authorList>
    </citation>
    <scope>NUCLEOTIDE SEQUENCE [LARGE SCALE GENOMIC DNA]</scope>
    <source>
        <strain evidence="2 3">YIM PH 21724</strain>
    </source>
</reference>
<dbReference type="InterPro" id="IPR011335">
    <property type="entry name" value="Restrct_endonuc-II-like"/>
</dbReference>
<dbReference type="Pfam" id="PF05685">
    <property type="entry name" value="Uma2"/>
    <property type="match status" value="1"/>
</dbReference>
<proteinExistence type="predicted"/>
<dbReference type="PANTHER" id="PTHR35400">
    <property type="entry name" value="SLR1083 PROTEIN"/>
    <property type="match status" value="1"/>
</dbReference>